<keyword evidence="4" id="KW-1133">Transmembrane helix</keyword>
<dbReference type="InterPro" id="IPR001867">
    <property type="entry name" value="OmpR/PhoB-type_DNA-bd"/>
</dbReference>
<evidence type="ECO:0000313" key="7">
    <source>
        <dbReference type="Proteomes" id="UP001375382"/>
    </source>
</evidence>
<dbReference type="InterPro" id="IPR036388">
    <property type="entry name" value="WH-like_DNA-bd_sf"/>
</dbReference>
<dbReference type="Pfam" id="PF07676">
    <property type="entry name" value="PD40"/>
    <property type="match status" value="2"/>
</dbReference>
<dbReference type="RefSeq" id="WP_335734499.1">
    <property type="nucleotide sequence ID" value="NZ_JALAAR010000002.1"/>
</dbReference>
<evidence type="ECO:0000256" key="2">
    <source>
        <dbReference type="ARBA" id="ARBA00023125"/>
    </source>
</evidence>
<evidence type="ECO:0000256" key="1">
    <source>
        <dbReference type="ARBA" id="ARBA00009820"/>
    </source>
</evidence>
<dbReference type="PANTHER" id="PTHR36842:SF2">
    <property type="entry name" value="SLR0505 PROTEIN"/>
    <property type="match status" value="1"/>
</dbReference>
<dbReference type="InterPro" id="IPR016032">
    <property type="entry name" value="Sig_transdc_resp-reg_C-effctor"/>
</dbReference>
<dbReference type="Proteomes" id="UP001375382">
    <property type="component" value="Unassembled WGS sequence"/>
</dbReference>
<feature type="transmembrane region" description="Helical" evidence="4">
    <location>
        <begin position="141"/>
        <end position="161"/>
    </location>
</feature>
<comment type="caution">
    <text evidence="6">The sequence shown here is derived from an EMBL/GenBank/DDBJ whole genome shotgun (WGS) entry which is preliminary data.</text>
</comment>
<evidence type="ECO:0000256" key="4">
    <source>
        <dbReference type="SAM" id="Phobius"/>
    </source>
</evidence>
<dbReference type="CDD" id="cd00383">
    <property type="entry name" value="trans_reg_C"/>
    <property type="match status" value="1"/>
</dbReference>
<keyword evidence="4" id="KW-0812">Transmembrane</keyword>
<keyword evidence="7" id="KW-1185">Reference proteome</keyword>
<protein>
    <submittedName>
        <fullName evidence="6">Winged helix-turn-helix domain-containing protein</fullName>
    </submittedName>
</protein>
<dbReference type="SUPFAM" id="SSF46894">
    <property type="entry name" value="C-terminal effector domain of the bipartite response regulators"/>
    <property type="match status" value="1"/>
</dbReference>
<gene>
    <name evidence="6" type="ORF">MN202_02435</name>
</gene>
<proteinExistence type="inferred from homology"/>
<dbReference type="InterPro" id="IPR011659">
    <property type="entry name" value="WD40"/>
</dbReference>
<dbReference type="EMBL" id="JALAAR010000002">
    <property type="protein sequence ID" value="MEH8016079.1"/>
    <property type="molecule type" value="Genomic_DNA"/>
</dbReference>
<evidence type="ECO:0000259" key="5">
    <source>
        <dbReference type="PROSITE" id="PS51755"/>
    </source>
</evidence>
<reference evidence="6 7" key="1">
    <citation type="journal article" date="2023" name="Ecotoxicol. Environ. Saf.">
        <title>Mercury remediation potential of mercury-resistant strain Rheinheimera metallidurans sp. nov. isolated from a municipal waste dumping site.</title>
        <authorList>
            <person name="Yadav V."/>
            <person name="Manjhi A."/>
            <person name="Vadakedath N."/>
        </authorList>
    </citation>
    <scope>NUCLEOTIDE SEQUENCE [LARGE SCALE GENOMIC DNA]</scope>
    <source>
        <strain evidence="6 7">E-49</strain>
    </source>
</reference>
<dbReference type="InterPro" id="IPR011042">
    <property type="entry name" value="6-blade_b-propeller_TolB-like"/>
</dbReference>
<dbReference type="Gene3D" id="1.10.10.10">
    <property type="entry name" value="Winged helix-like DNA-binding domain superfamily/Winged helix DNA-binding domain"/>
    <property type="match status" value="1"/>
</dbReference>
<keyword evidence="2 3" id="KW-0238">DNA-binding</keyword>
<dbReference type="PANTHER" id="PTHR36842">
    <property type="entry name" value="PROTEIN TOLB HOMOLOG"/>
    <property type="match status" value="1"/>
</dbReference>
<comment type="similarity">
    <text evidence="1">Belongs to the TolB family.</text>
</comment>
<feature type="DNA-binding region" description="OmpR/PhoB-type" evidence="3">
    <location>
        <begin position="6"/>
        <end position="110"/>
    </location>
</feature>
<feature type="domain" description="OmpR/PhoB-type" evidence="5">
    <location>
        <begin position="6"/>
        <end position="110"/>
    </location>
</feature>
<evidence type="ECO:0000313" key="6">
    <source>
        <dbReference type="EMBL" id="MEH8016079.1"/>
    </source>
</evidence>
<dbReference type="Pfam" id="PF00486">
    <property type="entry name" value="Trans_reg_C"/>
    <property type="match status" value="1"/>
</dbReference>
<evidence type="ECO:0000256" key="3">
    <source>
        <dbReference type="PROSITE-ProRule" id="PRU01091"/>
    </source>
</evidence>
<keyword evidence="4" id="KW-0472">Membrane</keyword>
<name>A0ABU8C2G1_9GAMM</name>
<sequence>MTIKPDKPLQVGDWQYLPEQDKLVQLGADGKIAVTADLDNLSQKVANYFIVNAGRLITKDELLADVWGIRDVSDGRVTRVIRVLRVALGDDTREPSYIETIPKRGYRFVAPVTAIQLPEKSGVQQADIIDITQNDSKPRRYWLPITAFASVFIAAMFWLLVPDDAATSDADVIPMLRYKPLTALDGLEFYHNVSPDERYMVYSYASPENETITVLMLEDLIQHKRVALTANSYSSLGAAFSPDGKAIAYQRLIINELCEIRLIQLQSDLISVKSDDLLSTCGKRSISARLSWSADGNYLVYPEMRDGDKQLTLSVLSVNSGTTEKLTVPPASSFGDYSARYSRKGDKVAFLREAAGVAQIWVIDLTTRASKLLAKVVDAYPGNIDWDLQDQHIIFPSSATSISKVSLDGEVSVIAHTDNSASEIQVTRSGNLVASIGNFSRINLKKISNSLVNSEQSNEPVFSSNRNETLIEANPNPDGPLAVVSRRSGLPQVWLMYPDKTQKQLTHFSERERIRSLVFSPDGTQLLVHANQQIFLYAFDGTYKKVAGSEAVLLGLPSWSRDGKTIYFAEVLQGKWRIVELSTQDLQSRNITAVEREFYYQSYTADYAFWRESNTNKFYLQRAGQQPEELAISLPDTQVITKFHLAANGIYYSRLVDEMSYALHYYDLNTKTVQVVVEQMSLGRFSVSADEKYVYILEYELADIDIGILEQLVDSL</sequence>
<organism evidence="6 7">
    <name type="scientific">Rheinheimera muenzenbergensis</name>
    <dbReference type="NCBI Taxonomy" id="1193628"/>
    <lineage>
        <taxon>Bacteria</taxon>
        <taxon>Pseudomonadati</taxon>
        <taxon>Pseudomonadota</taxon>
        <taxon>Gammaproteobacteria</taxon>
        <taxon>Chromatiales</taxon>
        <taxon>Chromatiaceae</taxon>
        <taxon>Rheinheimera</taxon>
    </lineage>
</organism>
<dbReference type="PROSITE" id="PS51755">
    <property type="entry name" value="OMPR_PHOB"/>
    <property type="match status" value="1"/>
</dbReference>
<dbReference type="Gene3D" id="2.120.10.30">
    <property type="entry name" value="TolB, C-terminal domain"/>
    <property type="match status" value="3"/>
</dbReference>
<dbReference type="SMART" id="SM00862">
    <property type="entry name" value="Trans_reg_C"/>
    <property type="match status" value="1"/>
</dbReference>
<accession>A0ABU8C2G1</accession>
<dbReference type="SUPFAM" id="SSF82171">
    <property type="entry name" value="DPP6 N-terminal domain-like"/>
    <property type="match status" value="1"/>
</dbReference>